<reference evidence="1" key="1">
    <citation type="submission" date="2006-06" db="EMBL/GenBank/DDBJ databases">
        <title>Complete sequence of Trichodesmium erythraeum IMS101.</title>
        <authorList>
            <consortium name="US DOE Joint Genome Institute"/>
            <person name="Copeland A."/>
            <person name="Lucas S."/>
            <person name="Lapidus A."/>
            <person name="Barry K."/>
            <person name="Detter J.C."/>
            <person name="Glavina del Rio T."/>
            <person name="Hammon N."/>
            <person name="Israni S."/>
            <person name="Dalin E."/>
            <person name="Tice H."/>
            <person name="Pitluck S."/>
            <person name="Kiss H."/>
            <person name="Munk A.C."/>
            <person name="Brettin T."/>
            <person name="Bruce D."/>
            <person name="Han C."/>
            <person name="Tapia R."/>
            <person name="Gilna P."/>
            <person name="Schmutz J."/>
            <person name="Larimer F."/>
            <person name="Land M."/>
            <person name="Hauser L."/>
            <person name="Kyrpides N."/>
            <person name="Kim E."/>
            <person name="Richardson P."/>
        </authorList>
    </citation>
    <scope>NUCLEOTIDE SEQUENCE [LARGE SCALE GENOMIC DNA]</scope>
    <source>
        <strain evidence="1">IMS101</strain>
    </source>
</reference>
<dbReference type="KEGG" id="ter:Tery_1044"/>
<evidence type="ECO:0000313" key="1">
    <source>
        <dbReference type="EMBL" id="ABG50416.1"/>
    </source>
</evidence>
<protein>
    <submittedName>
        <fullName evidence="1">Uncharacterized protein</fullName>
    </submittedName>
</protein>
<accession>Q117A8</accession>
<dbReference type="EMBL" id="CP000393">
    <property type="protein sequence ID" value="ABG50416.1"/>
    <property type="molecule type" value="Genomic_DNA"/>
</dbReference>
<name>Q117A8_TRIEI</name>
<sequence length="92" mass="10976">MIDKTQKFIENLFIYIWNTIVLRIKVRTLTMIDKTQKFIEDSMPAPLDYDLRTKAIEAVKRGEKKLHVAQMLNISRNTLDLRLNSRIRDRDL</sequence>
<dbReference type="HOGENOM" id="CLU_2412316_0_0_3"/>
<dbReference type="SUPFAM" id="SSF46689">
    <property type="entry name" value="Homeodomain-like"/>
    <property type="match status" value="1"/>
</dbReference>
<dbReference type="STRING" id="203124.Tery_1044"/>
<dbReference type="InterPro" id="IPR009057">
    <property type="entry name" value="Homeodomain-like_sf"/>
</dbReference>
<dbReference type="AlphaFoldDB" id="Q117A8"/>
<gene>
    <name evidence="1" type="ordered locus">Tery_1044</name>
</gene>
<organism evidence="1">
    <name type="scientific">Trichodesmium erythraeum (strain IMS101)</name>
    <dbReference type="NCBI Taxonomy" id="203124"/>
    <lineage>
        <taxon>Bacteria</taxon>
        <taxon>Bacillati</taxon>
        <taxon>Cyanobacteriota</taxon>
        <taxon>Cyanophyceae</taxon>
        <taxon>Oscillatoriophycideae</taxon>
        <taxon>Oscillatoriales</taxon>
        <taxon>Microcoleaceae</taxon>
        <taxon>Trichodesmium</taxon>
    </lineage>
</organism>
<proteinExistence type="predicted"/>